<evidence type="ECO:0000313" key="4">
    <source>
        <dbReference type="Proteomes" id="UP000283314"/>
    </source>
</evidence>
<protein>
    <submittedName>
        <fullName evidence="3">XRE family transcriptional regulator</fullName>
    </submittedName>
</protein>
<gene>
    <name evidence="3" type="ORF">DW018_02935</name>
</gene>
<accession>A0A415LF17</accession>
<dbReference type="EMBL" id="QROT01000002">
    <property type="protein sequence ID" value="RHL47092.1"/>
    <property type="molecule type" value="Genomic_DNA"/>
</dbReference>
<feature type="domain" description="HTH cro/C1-type" evidence="2">
    <location>
        <begin position="18"/>
        <end position="72"/>
    </location>
</feature>
<name>A0A415LF17_9FIRM</name>
<dbReference type="AlphaFoldDB" id="A0A415LF17"/>
<dbReference type="SUPFAM" id="SSF47413">
    <property type="entry name" value="lambda repressor-like DNA-binding domains"/>
    <property type="match status" value="1"/>
</dbReference>
<evidence type="ECO:0000313" key="3">
    <source>
        <dbReference type="EMBL" id="RHL47092.1"/>
    </source>
</evidence>
<dbReference type="CDD" id="cd00093">
    <property type="entry name" value="HTH_XRE"/>
    <property type="match status" value="1"/>
</dbReference>
<dbReference type="InterPro" id="IPR010982">
    <property type="entry name" value="Lambda_DNA-bd_dom_sf"/>
</dbReference>
<dbReference type="Proteomes" id="UP000283314">
    <property type="component" value="Unassembled WGS sequence"/>
</dbReference>
<evidence type="ECO:0000256" key="1">
    <source>
        <dbReference type="ARBA" id="ARBA00023125"/>
    </source>
</evidence>
<dbReference type="GeneID" id="66466188"/>
<dbReference type="Pfam" id="PF01381">
    <property type="entry name" value="HTH_3"/>
    <property type="match status" value="1"/>
</dbReference>
<organism evidence="3 4">
    <name type="scientific">Eubacterium ventriosum</name>
    <dbReference type="NCBI Taxonomy" id="39496"/>
    <lineage>
        <taxon>Bacteria</taxon>
        <taxon>Bacillati</taxon>
        <taxon>Bacillota</taxon>
        <taxon>Clostridia</taxon>
        <taxon>Eubacteriales</taxon>
        <taxon>Eubacteriaceae</taxon>
        <taxon>Eubacterium</taxon>
    </lineage>
</organism>
<sequence length="112" mass="12920">MKYDYLDYEQIKKMGERIKISRKSNNMTQSELADILGISADQVSNIELGKSACKIDHIYLLMQVLDISADYLFGNFVNTNVVRVTDEQIINMATKTNKKMKMIIYELLMLMA</sequence>
<dbReference type="PANTHER" id="PTHR46558:SF11">
    <property type="entry name" value="HTH-TYPE TRANSCRIPTIONAL REGULATOR XRE"/>
    <property type="match status" value="1"/>
</dbReference>
<dbReference type="Gene3D" id="1.10.260.40">
    <property type="entry name" value="lambda repressor-like DNA-binding domains"/>
    <property type="match status" value="1"/>
</dbReference>
<dbReference type="GO" id="GO:0003677">
    <property type="term" value="F:DNA binding"/>
    <property type="evidence" value="ECO:0007669"/>
    <property type="project" value="UniProtKB-KW"/>
</dbReference>
<evidence type="ECO:0000259" key="2">
    <source>
        <dbReference type="PROSITE" id="PS50943"/>
    </source>
</evidence>
<dbReference type="PROSITE" id="PS50943">
    <property type="entry name" value="HTH_CROC1"/>
    <property type="match status" value="1"/>
</dbReference>
<keyword evidence="1" id="KW-0238">DNA-binding</keyword>
<reference evidence="3 4" key="1">
    <citation type="submission" date="2018-08" db="EMBL/GenBank/DDBJ databases">
        <title>A genome reference for cultivated species of the human gut microbiota.</title>
        <authorList>
            <person name="Zou Y."/>
            <person name="Xue W."/>
            <person name="Luo G."/>
        </authorList>
    </citation>
    <scope>NUCLEOTIDE SEQUENCE [LARGE SCALE GENOMIC DNA]</scope>
    <source>
        <strain evidence="3 4">AF37-4</strain>
    </source>
</reference>
<proteinExistence type="predicted"/>
<comment type="caution">
    <text evidence="3">The sequence shown here is derived from an EMBL/GenBank/DDBJ whole genome shotgun (WGS) entry which is preliminary data.</text>
</comment>
<dbReference type="SMART" id="SM00530">
    <property type="entry name" value="HTH_XRE"/>
    <property type="match status" value="1"/>
</dbReference>
<dbReference type="RefSeq" id="WP_117910504.1">
    <property type="nucleotide sequence ID" value="NZ_CABJDQ010000002.1"/>
</dbReference>
<dbReference type="PANTHER" id="PTHR46558">
    <property type="entry name" value="TRACRIPTIONAL REGULATORY PROTEIN-RELATED-RELATED"/>
    <property type="match status" value="1"/>
</dbReference>
<dbReference type="InterPro" id="IPR001387">
    <property type="entry name" value="Cro/C1-type_HTH"/>
</dbReference>